<name>A0ABU5CET5_9BACI</name>
<proteinExistence type="predicted"/>
<dbReference type="InterPro" id="IPR029051">
    <property type="entry name" value="DUF4352"/>
</dbReference>
<protein>
    <submittedName>
        <fullName evidence="4">DUF5105 domain-containing protein</fullName>
    </submittedName>
</protein>
<organism evidence="4 5">
    <name type="scientific">Tigheibacillus jepli</name>
    <dbReference type="NCBI Taxonomy" id="3035914"/>
    <lineage>
        <taxon>Bacteria</taxon>
        <taxon>Bacillati</taxon>
        <taxon>Bacillota</taxon>
        <taxon>Bacilli</taxon>
        <taxon>Bacillales</taxon>
        <taxon>Bacillaceae</taxon>
        <taxon>Tigheibacillus</taxon>
    </lineage>
</organism>
<dbReference type="Pfam" id="PF17118">
    <property type="entry name" value="DUF5105"/>
    <property type="match status" value="1"/>
</dbReference>
<accession>A0ABU5CET5</accession>
<dbReference type="InterPro" id="IPR029050">
    <property type="entry name" value="Immunoprotect_excell_Ig-like"/>
</dbReference>
<reference evidence="4 5" key="1">
    <citation type="submission" date="2023-10" db="EMBL/GenBank/DDBJ databases">
        <title>179-bfca-hs.</title>
        <authorList>
            <person name="Miliotis G."/>
            <person name="Sengupta P."/>
            <person name="Hameed A."/>
            <person name="Chuvochina M."/>
            <person name="Mcdonagh F."/>
            <person name="Simpson A.C."/>
            <person name="Singh N.K."/>
            <person name="Rekha P.D."/>
            <person name="Raman K."/>
            <person name="Hugenholtz P."/>
            <person name="Venkateswaran K."/>
        </authorList>
    </citation>
    <scope>NUCLEOTIDE SEQUENCE [LARGE SCALE GENOMIC DNA]</scope>
    <source>
        <strain evidence="4 5">179-BFC-A-HS</strain>
    </source>
</reference>
<dbReference type="EMBL" id="JAROCA020000001">
    <property type="protein sequence ID" value="MDY0404835.1"/>
    <property type="molecule type" value="Genomic_DNA"/>
</dbReference>
<evidence type="ECO:0000313" key="5">
    <source>
        <dbReference type="Proteomes" id="UP001228376"/>
    </source>
</evidence>
<evidence type="ECO:0000313" key="4">
    <source>
        <dbReference type="EMBL" id="MDY0404835.1"/>
    </source>
</evidence>
<dbReference type="Proteomes" id="UP001228376">
    <property type="component" value="Unassembled WGS sequence"/>
</dbReference>
<keyword evidence="1" id="KW-0732">Signal</keyword>
<evidence type="ECO:0000259" key="3">
    <source>
        <dbReference type="Pfam" id="PF17118"/>
    </source>
</evidence>
<comment type="caution">
    <text evidence="4">The sequence shown here is derived from an EMBL/GenBank/DDBJ whole genome shotgun (WGS) entry which is preliminary data.</text>
</comment>
<sequence length="350" mass="39234">MSKKIVFVILVCFAIIVAGCSKGEKESAAAEKDTAEKEKSKQVEASIENASYIKLDNDEGTSDGDTGLLAIELKIKNRTDSGLNISPTQNFKLYDGDEELDANSDATYSLDTQSGKIGSKKAKTIKVVFTVEKDKKYELAVRTMSDKGEEDEARLKLDTSKYNDSLEALDDPAKALTAYIETIYFDKDNADYEKLVAADKADLQDEAKKAFKEHINRIYYDGVPEKYIDKFYNNFRSTLAEKGELHTETILNDGSGKGAVSLEYTGLPLNDMQQLVSDYRHEYNTKKGYNQKKANEYTLSKYDTMLNKLEPKAGKEIKVKMVQKDGKWTIDASDYGAEDLPRIFAEGKVY</sequence>
<keyword evidence="5" id="KW-1185">Reference proteome</keyword>
<dbReference type="Pfam" id="PF11611">
    <property type="entry name" value="DUF4352"/>
    <property type="match status" value="1"/>
</dbReference>
<dbReference type="RefSeq" id="WP_306067980.1">
    <property type="nucleotide sequence ID" value="NZ_JAROCA020000001.1"/>
</dbReference>
<evidence type="ECO:0000256" key="1">
    <source>
        <dbReference type="ARBA" id="ARBA00022729"/>
    </source>
</evidence>
<evidence type="ECO:0000259" key="2">
    <source>
        <dbReference type="Pfam" id="PF11611"/>
    </source>
</evidence>
<feature type="domain" description="DUF5105" evidence="3">
    <location>
        <begin position="164"/>
        <end position="344"/>
    </location>
</feature>
<dbReference type="Gene3D" id="2.60.40.1240">
    <property type="match status" value="1"/>
</dbReference>
<feature type="domain" description="DUF4352" evidence="2">
    <location>
        <begin position="59"/>
        <end position="142"/>
    </location>
</feature>
<dbReference type="PROSITE" id="PS51257">
    <property type="entry name" value="PROKAR_LIPOPROTEIN"/>
    <property type="match status" value="1"/>
</dbReference>
<dbReference type="InterPro" id="IPR031343">
    <property type="entry name" value="DUF5105"/>
</dbReference>
<gene>
    <name evidence="4" type="ORF">P5G51_004955</name>
</gene>